<dbReference type="PANTHER" id="PTHR43365:SF1">
    <property type="entry name" value="ACETYL-COA C-ACYLTRANSFERASE"/>
    <property type="match status" value="1"/>
</dbReference>
<accession>A0A2A9HFE8</accession>
<dbReference type="AlphaFoldDB" id="A0A2A9HFE8"/>
<dbReference type="FunFam" id="3.40.47.10:FF:000010">
    <property type="entry name" value="Acetyl-CoA acetyltransferase (Thiolase)"/>
    <property type="match status" value="1"/>
</dbReference>
<feature type="domain" description="Thiolase N-terminal" evidence="6">
    <location>
        <begin position="4"/>
        <end position="260"/>
    </location>
</feature>
<keyword evidence="9" id="KW-1185">Reference proteome</keyword>
<feature type="domain" description="Thiolase C-terminal" evidence="7">
    <location>
        <begin position="271"/>
        <end position="392"/>
    </location>
</feature>
<dbReference type="InterPro" id="IPR020617">
    <property type="entry name" value="Thiolase_C"/>
</dbReference>
<dbReference type="InterPro" id="IPR016039">
    <property type="entry name" value="Thiolase-like"/>
</dbReference>
<dbReference type="RefSeq" id="WP_098503304.1">
    <property type="nucleotide sequence ID" value="NZ_PDJQ01000001.1"/>
</dbReference>
<dbReference type="CDD" id="cd00751">
    <property type="entry name" value="thiolase"/>
    <property type="match status" value="1"/>
</dbReference>
<keyword evidence="3 5" id="KW-0012">Acyltransferase</keyword>
<dbReference type="PROSITE" id="PS00737">
    <property type="entry name" value="THIOLASE_2"/>
    <property type="match status" value="1"/>
</dbReference>
<name>A0A2A9HFE8_TEPT2</name>
<evidence type="ECO:0000256" key="5">
    <source>
        <dbReference type="RuleBase" id="RU003557"/>
    </source>
</evidence>
<dbReference type="InterPro" id="IPR020616">
    <property type="entry name" value="Thiolase_N"/>
</dbReference>
<dbReference type="EMBL" id="PDJQ01000001">
    <property type="protein sequence ID" value="PFG73872.1"/>
    <property type="molecule type" value="Genomic_DNA"/>
</dbReference>
<evidence type="ECO:0000256" key="2">
    <source>
        <dbReference type="ARBA" id="ARBA00022679"/>
    </source>
</evidence>
<feature type="active site" description="Proton acceptor" evidence="4">
    <location>
        <position position="379"/>
    </location>
</feature>
<reference evidence="8 9" key="1">
    <citation type="submission" date="2017-09" db="EMBL/GenBank/DDBJ databases">
        <title>Sequencing the genomes of two abundant thermophiles in Great Basin hot springs: Thermocrinis jamiesonii and novel Chloroflexi Thermoflexus hugenholtzii.</title>
        <authorList>
            <person name="Hedlund B."/>
        </authorList>
    </citation>
    <scope>NUCLEOTIDE SEQUENCE [LARGE SCALE GENOMIC DNA]</scope>
    <source>
        <strain evidence="8 9">G233</strain>
    </source>
</reference>
<dbReference type="Gene3D" id="3.40.47.10">
    <property type="match status" value="2"/>
</dbReference>
<comment type="caution">
    <text evidence="8">The sequence shown here is derived from an EMBL/GenBank/DDBJ whole genome shotgun (WGS) entry which is preliminary data.</text>
</comment>
<dbReference type="GO" id="GO:0003988">
    <property type="term" value="F:acetyl-CoA C-acyltransferase activity"/>
    <property type="evidence" value="ECO:0007669"/>
    <property type="project" value="UniProtKB-ARBA"/>
</dbReference>
<evidence type="ECO:0000256" key="4">
    <source>
        <dbReference type="PIRSR" id="PIRSR000429-1"/>
    </source>
</evidence>
<dbReference type="PROSITE" id="PS00099">
    <property type="entry name" value="THIOLASE_3"/>
    <property type="match status" value="1"/>
</dbReference>
<evidence type="ECO:0000259" key="7">
    <source>
        <dbReference type="Pfam" id="PF02803"/>
    </source>
</evidence>
<dbReference type="Proteomes" id="UP000223071">
    <property type="component" value="Unassembled WGS sequence"/>
</dbReference>
<evidence type="ECO:0000313" key="9">
    <source>
        <dbReference type="Proteomes" id="UP000223071"/>
    </source>
</evidence>
<dbReference type="NCBIfam" id="TIGR01930">
    <property type="entry name" value="AcCoA-C-Actrans"/>
    <property type="match status" value="1"/>
</dbReference>
<gene>
    <name evidence="8" type="ORF">A9A59_1078</name>
</gene>
<dbReference type="InterPro" id="IPR020613">
    <property type="entry name" value="Thiolase_CS"/>
</dbReference>
<sequence>MREVVIVDAVRTPLGRRGGVLSKNHPVETSALLLQALAKRNNMDPEIVDDVIYGCVSEVGAQSTNLARNIVLTARWPYTIPGVTLDRQCSSSQQAVHFAANQIASGVHDVVVAGGTEWMSQIPLGANIGQGLGFPFTDAMREQYDLSSQGIAAERIAEKWGITREEADEFAAESQAKAARAQAEGRFKNEMIPVPGKKKIKKEDGTEEWEDAIIDFDEGIRPGTTVEVLAQLKPSFKEDGIHHAGNSSQITDGSAAVLLTHPEKAKEMGWKPRARIVSQAVVGSDPELMLTGPISATPLALQRAGLTMRDIDLFEINEAFASVVLAWKRELNPDMSKVNVNGGAIALGHPTGCTGARLFATLINELERTGGRYGLITMCVGGGIGTATVIERLD</sequence>
<dbReference type="Pfam" id="PF00108">
    <property type="entry name" value="Thiolase_N"/>
    <property type="match status" value="1"/>
</dbReference>
<feature type="active site" description="Acyl-thioester intermediate" evidence="4">
    <location>
        <position position="89"/>
    </location>
</feature>
<comment type="similarity">
    <text evidence="1 5">Belongs to the thiolase-like superfamily. Thiolase family.</text>
</comment>
<evidence type="ECO:0000256" key="1">
    <source>
        <dbReference type="ARBA" id="ARBA00010982"/>
    </source>
</evidence>
<dbReference type="InterPro" id="IPR002155">
    <property type="entry name" value="Thiolase"/>
</dbReference>
<evidence type="ECO:0000313" key="8">
    <source>
        <dbReference type="EMBL" id="PFG73872.1"/>
    </source>
</evidence>
<dbReference type="InterPro" id="IPR020610">
    <property type="entry name" value="Thiolase_AS"/>
</dbReference>
<evidence type="ECO:0000259" key="6">
    <source>
        <dbReference type="Pfam" id="PF00108"/>
    </source>
</evidence>
<dbReference type="SUPFAM" id="SSF53901">
    <property type="entry name" value="Thiolase-like"/>
    <property type="match status" value="2"/>
</dbReference>
<dbReference type="PIRSF" id="PIRSF000429">
    <property type="entry name" value="Ac-CoA_Ac_transf"/>
    <property type="match status" value="1"/>
</dbReference>
<feature type="active site" description="Proton acceptor" evidence="4">
    <location>
        <position position="349"/>
    </location>
</feature>
<proteinExistence type="inferred from homology"/>
<protein>
    <submittedName>
        <fullName evidence="8">Acetyl-CoA acyltransferase</fullName>
    </submittedName>
</protein>
<organism evidence="8 9">
    <name type="scientific">Tepidiforma thermophila (strain KCTC 52669 / CGMCC 1.13589 / G233)</name>
    <dbReference type="NCBI Taxonomy" id="2761530"/>
    <lineage>
        <taxon>Bacteria</taxon>
        <taxon>Bacillati</taxon>
        <taxon>Chloroflexota</taxon>
        <taxon>Tepidiformia</taxon>
        <taxon>Tepidiformales</taxon>
        <taxon>Tepidiformaceae</taxon>
        <taxon>Tepidiforma</taxon>
    </lineage>
</organism>
<dbReference type="Pfam" id="PF02803">
    <property type="entry name" value="Thiolase_C"/>
    <property type="match status" value="1"/>
</dbReference>
<dbReference type="PANTHER" id="PTHR43365">
    <property type="entry name" value="BLR7806 PROTEIN"/>
    <property type="match status" value="1"/>
</dbReference>
<evidence type="ECO:0000256" key="3">
    <source>
        <dbReference type="ARBA" id="ARBA00023315"/>
    </source>
</evidence>
<keyword evidence="2 5" id="KW-0808">Transferase</keyword>